<dbReference type="Gene3D" id="3.20.20.480">
    <property type="entry name" value="Trimethylamine methyltransferase-like"/>
    <property type="match status" value="1"/>
</dbReference>
<sequence length="470" mass="50058">MAIRAKSRRRRAARPAAAKPPRRMRLQTIDAQGAEDIFGGVLEILYRVGMQVEDDEARSLLTSAGCRDHDGRIFYPPDLVRRAIEAIPPSITFFTQSGARAFATDDDTARFGSAVNCVQVLDPRSGEYRPCLLSDISDHGRLQDRLPNIDFAAALGYPSDVDAQTEALASARALLDTTGKPIFFTGHDEHGVRAIWDDMAVRVGGMGNLADRPIGLDLIGPISPLKLGTETCQRLLMAARLHLPVVCYPAIFPGMACPLTLAGAITQATAESLAGIVISQLAAPGAPVMSGASVMPMDMRRADMAIGSPEYTLAGLGAADVFDHLGIPCWAGSGCTDAHDIGPQALAEASANLHATTIGATALTHNLGLLSSGRTGSTEMLVACDELAAMARKFGAGIEVTRDTIATSVVARAASDNSFLTDPHTLARYETEMWIPGLFRREGIENWQEAGQPDLRAQLKEKTLSLLEGT</sequence>
<dbReference type="InterPro" id="IPR038601">
    <property type="entry name" value="MttB-like_sf"/>
</dbReference>
<dbReference type="InterPro" id="IPR010426">
    <property type="entry name" value="MTTB_MeTrfase"/>
</dbReference>
<evidence type="ECO:0000313" key="6">
    <source>
        <dbReference type="Proteomes" id="UP000193224"/>
    </source>
</evidence>
<feature type="compositionally biased region" description="Basic residues" evidence="4">
    <location>
        <begin position="1"/>
        <end position="13"/>
    </location>
</feature>
<dbReference type="EMBL" id="FWXB01000003">
    <property type="protein sequence ID" value="SMC11280.1"/>
    <property type="molecule type" value="Genomic_DNA"/>
</dbReference>
<proteinExistence type="inferred from homology"/>
<dbReference type="GO" id="GO:0032259">
    <property type="term" value="P:methylation"/>
    <property type="evidence" value="ECO:0007669"/>
    <property type="project" value="UniProtKB-KW"/>
</dbReference>
<dbReference type="Pfam" id="PF06253">
    <property type="entry name" value="MTTB"/>
    <property type="match status" value="1"/>
</dbReference>
<dbReference type="Proteomes" id="UP000193224">
    <property type="component" value="Unassembled WGS sequence"/>
</dbReference>
<evidence type="ECO:0000256" key="2">
    <source>
        <dbReference type="ARBA" id="ARBA00022603"/>
    </source>
</evidence>
<dbReference type="GO" id="GO:0008168">
    <property type="term" value="F:methyltransferase activity"/>
    <property type="evidence" value="ECO:0007669"/>
    <property type="project" value="UniProtKB-KW"/>
</dbReference>
<comment type="similarity">
    <text evidence="1">Belongs to the trimethylamine methyltransferase family.</text>
</comment>
<evidence type="ECO:0000313" key="5">
    <source>
        <dbReference type="EMBL" id="SMC11280.1"/>
    </source>
</evidence>
<evidence type="ECO:0000256" key="4">
    <source>
        <dbReference type="SAM" id="MobiDB-lite"/>
    </source>
</evidence>
<dbReference type="OrthoDB" id="5713681at2"/>
<accession>A0A1X7BP34</accession>
<name>A0A1X7BP34_9RHOB</name>
<reference evidence="5 6" key="1">
    <citation type="submission" date="2017-03" db="EMBL/GenBank/DDBJ databases">
        <authorList>
            <person name="Afonso C.L."/>
            <person name="Miller P.J."/>
            <person name="Scott M.A."/>
            <person name="Spackman E."/>
            <person name="Goraichik I."/>
            <person name="Dimitrov K.M."/>
            <person name="Suarez D.L."/>
            <person name="Swayne D.E."/>
        </authorList>
    </citation>
    <scope>NUCLEOTIDE SEQUENCE [LARGE SCALE GENOMIC DNA]</scope>
    <source>
        <strain evidence="5 6">CECT 7745</strain>
    </source>
</reference>
<dbReference type="RefSeq" id="WP_085799253.1">
    <property type="nucleotide sequence ID" value="NZ_FWXB01000003.1"/>
</dbReference>
<keyword evidence="2 5" id="KW-0489">Methyltransferase</keyword>
<protein>
    <submittedName>
        <fullName evidence="5">Trimethylamine methyltransferase (MTTB)</fullName>
    </submittedName>
</protein>
<evidence type="ECO:0000256" key="1">
    <source>
        <dbReference type="ARBA" id="ARBA00007137"/>
    </source>
</evidence>
<gene>
    <name evidence="5" type="ORF">ROA7745_01092</name>
</gene>
<dbReference type="AlphaFoldDB" id="A0A1X7BP34"/>
<keyword evidence="6" id="KW-1185">Reference proteome</keyword>
<feature type="region of interest" description="Disordered" evidence="4">
    <location>
        <begin position="1"/>
        <end position="23"/>
    </location>
</feature>
<organism evidence="5 6">
    <name type="scientific">Roseovarius aestuarii</name>
    <dbReference type="NCBI Taxonomy" id="475083"/>
    <lineage>
        <taxon>Bacteria</taxon>
        <taxon>Pseudomonadati</taxon>
        <taxon>Pseudomonadota</taxon>
        <taxon>Alphaproteobacteria</taxon>
        <taxon>Rhodobacterales</taxon>
        <taxon>Roseobacteraceae</taxon>
        <taxon>Roseovarius</taxon>
    </lineage>
</organism>
<evidence type="ECO:0000256" key="3">
    <source>
        <dbReference type="ARBA" id="ARBA00022679"/>
    </source>
</evidence>
<keyword evidence="3 5" id="KW-0808">Transferase</keyword>
<dbReference type="GO" id="GO:0015948">
    <property type="term" value="P:methanogenesis"/>
    <property type="evidence" value="ECO:0007669"/>
    <property type="project" value="InterPro"/>
</dbReference>